<dbReference type="AlphaFoldDB" id="A0A315ZJZ1"/>
<evidence type="ECO:0000313" key="2">
    <source>
        <dbReference type="Proteomes" id="UP000245469"/>
    </source>
</evidence>
<sequence length="358" mass="40167">MKHLLYLGVLDTSYPRNQRIRCYFEDRLQWTVHSITIDDRPGYLRKSLNLLRSGLAHKGPGVDLILLAEFSLKYLPVALTLRILMNSRLAIDWFVGLYETRVQDVGGATPVQAIATKALDILAAIFGNPLLTDTDSRAEMLKRKYYARTTPIVLPVGASSIYSHDVGAPTSGRWTILYYGNYIPLHGLDWVLDALAQLPLELDWQVRFVGNGLERARIENRVRGARYSERCTFHEPVSENQLVRYISESSIVLGIFGDSPKARSVIANKVWQGLAAGRPVLTRRTSALSEIEPSAEGFLIQVSSPQDLAQRLIGLISNPSYWSTERVKLARTIGPRLEDYVNDRYTALRLALDTAGEP</sequence>
<gene>
    <name evidence="1" type="ORF">BXY45_1504</name>
</gene>
<dbReference type="PANTHER" id="PTHR12526">
    <property type="entry name" value="GLYCOSYLTRANSFERASE"/>
    <property type="match status" value="1"/>
</dbReference>
<protein>
    <submittedName>
        <fullName evidence="1">Glycosyltransferase involved in cell wall biosynthesis</fullName>
    </submittedName>
</protein>
<evidence type="ECO:0000313" key="1">
    <source>
        <dbReference type="EMBL" id="PWJ45806.1"/>
    </source>
</evidence>
<name>A0A315ZJZ1_9ACTN</name>
<dbReference type="Pfam" id="PF13692">
    <property type="entry name" value="Glyco_trans_1_4"/>
    <property type="match status" value="1"/>
</dbReference>
<dbReference type="Gene3D" id="3.40.50.2000">
    <property type="entry name" value="Glycogen Phosphorylase B"/>
    <property type="match status" value="1"/>
</dbReference>
<dbReference type="Proteomes" id="UP000245469">
    <property type="component" value="Unassembled WGS sequence"/>
</dbReference>
<proteinExistence type="predicted"/>
<dbReference type="GO" id="GO:0016740">
    <property type="term" value="F:transferase activity"/>
    <property type="evidence" value="ECO:0007669"/>
    <property type="project" value="UniProtKB-KW"/>
</dbReference>
<accession>A0A315ZJZ1</accession>
<dbReference type="SUPFAM" id="SSF53756">
    <property type="entry name" value="UDP-Glycosyltransferase/glycogen phosphorylase"/>
    <property type="match status" value="1"/>
</dbReference>
<keyword evidence="1" id="KW-0808">Transferase</keyword>
<dbReference type="OrthoDB" id="9790710at2"/>
<dbReference type="EMBL" id="QGDQ01000050">
    <property type="protein sequence ID" value="PWJ45806.1"/>
    <property type="molecule type" value="Genomic_DNA"/>
</dbReference>
<comment type="caution">
    <text evidence="1">The sequence shown here is derived from an EMBL/GenBank/DDBJ whole genome shotgun (WGS) entry which is preliminary data.</text>
</comment>
<dbReference type="RefSeq" id="WP_109776705.1">
    <property type="nucleotide sequence ID" value="NZ_QGDQ01000050.1"/>
</dbReference>
<keyword evidence="2" id="KW-1185">Reference proteome</keyword>
<reference evidence="1 2" key="1">
    <citation type="submission" date="2018-03" db="EMBL/GenBank/DDBJ databases">
        <title>Genomic Encyclopedia of Archaeal and Bacterial Type Strains, Phase II (KMG-II): from individual species to whole genera.</title>
        <authorList>
            <person name="Goeker M."/>
        </authorList>
    </citation>
    <scope>NUCLEOTIDE SEQUENCE [LARGE SCALE GENOMIC DNA]</scope>
    <source>
        <strain evidence="1 2">DSM 44889</strain>
    </source>
</reference>
<organism evidence="1 2">
    <name type="scientific">Quadrisphaera granulorum</name>
    <dbReference type="NCBI Taxonomy" id="317664"/>
    <lineage>
        <taxon>Bacteria</taxon>
        <taxon>Bacillati</taxon>
        <taxon>Actinomycetota</taxon>
        <taxon>Actinomycetes</taxon>
        <taxon>Kineosporiales</taxon>
        <taxon>Kineosporiaceae</taxon>
        <taxon>Quadrisphaera</taxon>
    </lineage>
</organism>